<evidence type="ECO:0000256" key="2">
    <source>
        <dbReference type="ARBA" id="ARBA00004174"/>
    </source>
</evidence>
<comment type="subcellular location">
    <subcellularLocation>
        <location evidence="3">Endoplasmic reticulum membrane</location>
        <topology evidence="3">Peripheral membrane protein</topology>
    </subcellularLocation>
    <subcellularLocation>
        <location evidence="2">Microsome membrane</location>
        <topology evidence="2">Peripheral membrane protein</topology>
    </subcellularLocation>
</comment>
<keyword evidence="13" id="KW-0472">Membrane</keyword>
<evidence type="ECO:0000256" key="6">
    <source>
        <dbReference type="ARBA" id="ARBA00022617"/>
    </source>
</evidence>
<dbReference type="PROSITE" id="PS00086">
    <property type="entry name" value="CYTOCHROME_P450"/>
    <property type="match status" value="1"/>
</dbReference>
<evidence type="ECO:0000256" key="9">
    <source>
        <dbReference type="ARBA" id="ARBA00022848"/>
    </source>
</evidence>
<evidence type="ECO:0000313" key="17">
    <source>
        <dbReference type="Proteomes" id="UP001066276"/>
    </source>
</evidence>
<evidence type="ECO:0000256" key="3">
    <source>
        <dbReference type="ARBA" id="ARBA00004406"/>
    </source>
</evidence>
<name>A0AAV7MW21_PLEWA</name>
<evidence type="ECO:0000256" key="13">
    <source>
        <dbReference type="ARBA" id="ARBA00023136"/>
    </source>
</evidence>
<evidence type="ECO:0000256" key="11">
    <source>
        <dbReference type="ARBA" id="ARBA00023004"/>
    </source>
</evidence>
<organism evidence="16 17">
    <name type="scientific">Pleurodeles waltl</name>
    <name type="common">Iberian ribbed newt</name>
    <dbReference type="NCBI Taxonomy" id="8319"/>
    <lineage>
        <taxon>Eukaryota</taxon>
        <taxon>Metazoa</taxon>
        <taxon>Chordata</taxon>
        <taxon>Craniata</taxon>
        <taxon>Vertebrata</taxon>
        <taxon>Euteleostomi</taxon>
        <taxon>Amphibia</taxon>
        <taxon>Batrachia</taxon>
        <taxon>Caudata</taxon>
        <taxon>Salamandroidea</taxon>
        <taxon>Salamandridae</taxon>
        <taxon>Pleurodelinae</taxon>
        <taxon>Pleurodeles</taxon>
    </lineage>
</organism>
<dbReference type="GO" id="GO:0008392">
    <property type="term" value="F:arachidonate epoxygenase activity"/>
    <property type="evidence" value="ECO:0007669"/>
    <property type="project" value="TreeGrafter"/>
</dbReference>
<evidence type="ECO:0000313" key="16">
    <source>
        <dbReference type="EMBL" id="KAJ1107259.1"/>
    </source>
</evidence>
<dbReference type="PRINTS" id="PR00385">
    <property type="entry name" value="P450"/>
</dbReference>
<dbReference type="EC" id="1.14.14.1" evidence="5"/>
<dbReference type="GO" id="GO:0020037">
    <property type="term" value="F:heme binding"/>
    <property type="evidence" value="ECO:0007669"/>
    <property type="project" value="InterPro"/>
</dbReference>
<gene>
    <name evidence="16" type="ORF">NDU88_004652</name>
</gene>
<proteinExistence type="inferred from homology"/>
<keyword evidence="9" id="KW-0492">Microsome</keyword>
<keyword evidence="10 15" id="KW-0560">Oxidoreductase</keyword>
<keyword evidence="8" id="KW-0256">Endoplasmic reticulum</keyword>
<evidence type="ECO:0000256" key="15">
    <source>
        <dbReference type="RuleBase" id="RU000461"/>
    </source>
</evidence>
<dbReference type="AlphaFoldDB" id="A0AAV7MW21"/>
<evidence type="ECO:0000256" key="14">
    <source>
        <dbReference type="PIRSR" id="PIRSR602401-1"/>
    </source>
</evidence>
<keyword evidence="11 14" id="KW-0408">Iron</keyword>
<dbReference type="InterPro" id="IPR036396">
    <property type="entry name" value="Cyt_P450_sf"/>
</dbReference>
<dbReference type="GO" id="GO:0019373">
    <property type="term" value="P:epoxygenase P450 pathway"/>
    <property type="evidence" value="ECO:0007669"/>
    <property type="project" value="TreeGrafter"/>
</dbReference>
<dbReference type="Proteomes" id="UP001066276">
    <property type="component" value="Chromosome 9"/>
</dbReference>
<keyword evidence="12 15" id="KW-0503">Monooxygenase</keyword>
<dbReference type="PRINTS" id="PR00463">
    <property type="entry name" value="EP450I"/>
</dbReference>
<dbReference type="InterPro" id="IPR002401">
    <property type="entry name" value="Cyt_P450_E_grp-I"/>
</dbReference>
<keyword evidence="7 14" id="KW-0479">Metal-binding</keyword>
<feature type="binding site" description="axial binding residue" evidence="14">
    <location>
        <position position="421"/>
    </location>
    <ligand>
        <name>heme</name>
        <dbReference type="ChEBI" id="CHEBI:30413"/>
    </ligand>
    <ligandPart>
        <name>Fe</name>
        <dbReference type="ChEBI" id="CHEBI:18248"/>
    </ligandPart>
</feature>
<comment type="similarity">
    <text evidence="4 15">Belongs to the cytochrome P450 family.</text>
</comment>
<dbReference type="FunFam" id="1.10.630.10:FF:000001">
    <property type="entry name" value="Cytochrome P450, family 2"/>
    <property type="match status" value="1"/>
</dbReference>
<dbReference type="PANTHER" id="PTHR24300:SF356">
    <property type="entry name" value="CYTOCHROME P450 2E1"/>
    <property type="match status" value="1"/>
</dbReference>
<dbReference type="SUPFAM" id="SSF48264">
    <property type="entry name" value="Cytochrome P450"/>
    <property type="match status" value="1"/>
</dbReference>
<reference evidence="16" key="1">
    <citation type="journal article" date="2022" name="bioRxiv">
        <title>Sequencing and chromosome-scale assembly of the giantPleurodeles waltlgenome.</title>
        <authorList>
            <person name="Brown T."/>
            <person name="Elewa A."/>
            <person name="Iarovenko S."/>
            <person name="Subramanian E."/>
            <person name="Araus A.J."/>
            <person name="Petzold A."/>
            <person name="Susuki M."/>
            <person name="Suzuki K.-i.T."/>
            <person name="Hayashi T."/>
            <person name="Toyoda A."/>
            <person name="Oliveira C."/>
            <person name="Osipova E."/>
            <person name="Leigh N.D."/>
            <person name="Simon A."/>
            <person name="Yun M.H."/>
        </authorList>
    </citation>
    <scope>NUCLEOTIDE SEQUENCE</scope>
    <source>
        <strain evidence="16">20211129_DDA</strain>
        <tissue evidence="16">Liver</tissue>
    </source>
</reference>
<dbReference type="InterPro" id="IPR017972">
    <property type="entry name" value="Cyt_P450_CS"/>
</dbReference>
<accession>A0AAV7MW21</accession>
<dbReference type="Pfam" id="PF00067">
    <property type="entry name" value="p450"/>
    <property type="match status" value="1"/>
</dbReference>
<evidence type="ECO:0000256" key="5">
    <source>
        <dbReference type="ARBA" id="ARBA00012109"/>
    </source>
</evidence>
<dbReference type="GO" id="GO:0005506">
    <property type="term" value="F:iron ion binding"/>
    <property type="evidence" value="ECO:0007669"/>
    <property type="project" value="InterPro"/>
</dbReference>
<dbReference type="GO" id="GO:0016712">
    <property type="term" value="F:oxidoreductase activity, acting on paired donors, with incorporation or reduction of molecular oxygen, reduced flavin or flavoprotein as one donor, and incorporation of one atom of oxygen"/>
    <property type="evidence" value="ECO:0007669"/>
    <property type="project" value="UniProtKB-EC"/>
</dbReference>
<keyword evidence="6 14" id="KW-0349">Heme</keyword>
<dbReference type="PANTHER" id="PTHR24300">
    <property type="entry name" value="CYTOCHROME P450 508A4-RELATED"/>
    <property type="match status" value="1"/>
</dbReference>
<comment type="cofactor">
    <cofactor evidence="1 14">
        <name>heme</name>
        <dbReference type="ChEBI" id="CHEBI:30413"/>
    </cofactor>
</comment>
<evidence type="ECO:0000256" key="1">
    <source>
        <dbReference type="ARBA" id="ARBA00001971"/>
    </source>
</evidence>
<protein>
    <recommendedName>
        <fullName evidence="5">unspecific monooxygenase</fullName>
        <ecNumber evidence="5">1.14.14.1</ecNumber>
    </recommendedName>
</protein>
<evidence type="ECO:0000256" key="8">
    <source>
        <dbReference type="ARBA" id="ARBA00022824"/>
    </source>
</evidence>
<dbReference type="InterPro" id="IPR050182">
    <property type="entry name" value="Cytochrome_P450_fam2"/>
</dbReference>
<dbReference type="GO" id="GO:0006805">
    <property type="term" value="P:xenobiotic metabolic process"/>
    <property type="evidence" value="ECO:0007669"/>
    <property type="project" value="TreeGrafter"/>
</dbReference>
<evidence type="ECO:0000256" key="4">
    <source>
        <dbReference type="ARBA" id="ARBA00010617"/>
    </source>
</evidence>
<dbReference type="InterPro" id="IPR001128">
    <property type="entry name" value="Cyt_P450"/>
</dbReference>
<keyword evidence="17" id="KW-1185">Reference proteome</keyword>
<dbReference type="Gene3D" id="1.10.630.10">
    <property type="entry name" value="Cytochrome P450"/>
    <property type="match status" value="1"/>
</dbReference>
<sequence length="476" mass="54142">MLAWRQKLKRQHLHLPPGPTALPLVGNILQLRGKTLIQALLQLRDKYGPVFTVYLGMNRVVVLCGPEVLKQALIDQGDAFSGRGEVPVARVLFNGYGIAFSNGERWKQLRRFTLMTLRNFGMGKKSIEERIKEEAQCLVKELKITKGHPFDPTFFFSRAVSNIICSVVFGNRFEYEDKEFLALLGLINENFRLVNSSFAKLLNSFPRLMQCLPGPFHLLNKNITELKNFVSERVKAHQDTLDPNCPRDFIDCFLLRMEQDSTNIHSEFQNENMVLSTLNLFFAGTETVSTTLRYGILILLKYPETEKKLHEEIDRVIGRDRFPAIEDRAKMPYTDAVIHEIQRFSDIVPGGLPHCTTKDIWFQGHYIPKDTTVFPLLTTVLNDPGSFDNPRKFDPGHFLDEAGAFKKNESFIPFSAGKRICVGEGLARMELFLFFTTILQNFNLKSIVDPGNIDLTPAISGLGNIPPIYKLCISPR</sequence>
<evidence type="ECO:0000256" key="7">
    <source>
        <dbReference type="ARBA" id="ARBA00022723"/>
    </source>
</evidence>
<evidence type="ECO:0000256" key="10">
    <source>
        <dbReference type="ARBA" id="ARBA00023002"/>
    </source>
</evidence>
<evidence type="ECO:0000256" key="12">
    <source>
        <dbReference type="ARBA" id="ARBA00023033"/>
    </source>
</evidence>
<comment type="caution">
    <text evidence="16">The sequence shown here is derived from an EMBL/GenBank/DDBJ whole genome shotgun (WGS) entry which is preliminary data.</text>
</comment>
<dbReference type="GO" id="GO:0005789">
    <property type="term" value="C:endoplasmic reticulum membrane"/>
    <property type="evidence" value="ECO:0007669"/>
    <property type="project" value="UniProtKB-SubCell"/>
</dbReference>
<dbReference type="EMBL" id="JANPWB010000013">
    <property type="protein sequence ID" value="KAJ1107259.1"/>
    <property type="molecule type" value="Genomic_DNA"/>
</dbReference>